<evidence type="ECO:0000313" key="2">
    <source>
        <dbReference type="EMBL" id="RNB75446.1"/>
    </source>
</evidence>
<keyword evidence="1" id="KW-0472">Membrane</keyword>
<accession>A0A3M8CI34</accession>
<sequence>MVGQKLVALLIMVIPAAIAMYGIKLIRDAFFYSIGPDTSFLWGKLILGVLCFAIPITFVGGFILHHERKKNRVQPRFMIPEPDDED</sequence>
<comment type="caution">
    <text evidence="2">The sequence shown here is derived from an EMBL/GenBank/DDBJ whole genome shotgun (WGS) entry which is preliminary data.</text>
</comment>
<feature type="transmembrane region" description="Helical" evidence="1">
    <location>
        <begin position="46"/>
        <end position="64"/>
    </location>
</feature>
<dbReference type="AlphaFoldDB" id="A0A3M8CI34"/>
<keyword evidence="1" id="KW-0812">Transmembrane</keyword>
<feature type="transmembrane region" description="Helical" evidence="1">
    <location>
        <begin position="7"/>
        <end position="26"/>
    </location>
</feature>
<reference evidence="2 3" key="1">
    <citation type="submission" date="2018-10" db="EMBL/GenBank/DDBJ databases">
        <title>Phylogenomics of Brevibacillus.</title>
        <authorList>
            <person name="Dunlap C."/>
        </authorList>
    </citation>
    <scope>NUCLEOTIDE SEQUENCE [LARGE SCALE GENOMIC DNA]</scope>
    <source>
        <strain evidence="2 3">JCM 12215</strain>
    </source>
</reference>
<dbReference type="Pfam" id="PF11118">
    <property type="entry name" value="DUF2627"/>
    <property type="match status" value="1"/>
</dbReference>
<dbReference type="RefSeq" id="WP_122908407.1">
    <property type="nucleotide sequence ID" value="NZ_CBCSBE010000001.1"/>
</dbReference>
<evidence type="ECO:0000256" key="1">
    <source>
        <dbReference type="SAM" id="Phobius"/>
    </source>
</evidence>
<organism evidence="2 3">
    <name type="scientific">Brevibacillus invocatus</name>
    <dbReference type="NCBI Taxonomy" id="173959"/>
    <lineage>
        <taxon>Bacteria</taxon>
        <taxon>Bacillati</taxon>
        <taxon>Bacillota</taxon>
        <taxon>Bacilli</taxon>
        <taxon>Bacillales</taxon>
        <taxon>Paenibacillaceae</taxon>
        <taxon>Brevibacillus</taxon>
    </lineage>
</organism>
<dbReference type="InterPro" id="IPR020138">
    <property type="entry name" value="Uncharacterised_YqzF"/>
</dbReference>
<gene>
    <name evidence="2" type="ORF">EDM52_07620</name>
</gene>
<dbReference type="Proteomes" id="UP000282028">
    <property type="component" value="Unassembled WGS sequence"/>
</dbReference>
<name>A0A3M8CI34_9BACL</name>
<dbReference type="OrthoDB" id="2989757at2"/>
<proteinExistence type="predicted"/>
<protein>
    <submittedName>
        <fullName evidence="2">DUF2627 domain-containing protein</fullName>
    </submittedName>
</protein>
<dbReference type="EMBL" id="RHHR01000010">
    <property type="protein sequence ID" value="RNB75446.1"/>
    <property type="molecule type" value="Genomic_DNA"/>
</dbReference>
<keyword evidence="1" id="KW-1133">Transmembrane helix</keyword>
<evidence type="ECO:0000313" key="3">
    <source>
        <dbReference type="Proteomes" id="UP000282028"/>
    </source>
</evidence>
<keyword evidence="3" id="KW-1185">Reference proteome</keyword>